<evidence type="ECO:0000256" key="10">
    <source>
        <dbReference type="ARBA" id="ARBA00049285"/>
    </source>
</evidence>
<feature type="region of interest" description="CPSase" evidence="11">
    <location>
        <begin position="1"/>
        <end position="193"/>
    </location>
</feature>
<evidence type="ECO:0000256" key="2">
    <source>
        <dbReference type="ARBA" id="ARBA00005077"/>
    </source>
</evidence>
<keyword evidence="11" id="KW-0028">Amino-acid biosynthesis</keyword>
<dbReference type="InterPro" id="IPR006274">
    <property type="entry name" value="CarbamoylP_synth_ssu"/>
</dbReference>
<comment type="pathway">
    <text evidence="1 11">Pyrimidine metabolism; UMP biosynthesis via de novo pathway; (S)-dihydroorotate from bicarbonate: step 1/3.</text>
</comment>
<comment type="function">
    <text evidence="11">Small subunit of the glutamine-dependent carbamoyl phosphate synthetase (CPSase). CPSase catalyzes the formation of carbamoyl phosphate from the ammonia moiety of glutamine, carbonate, and phosphate donated by ATP, constituting the first step of 2 biosynthetic pathways, one leading to arginine and/or urea and the other to pyrimidine nucleotides. The small subunit (glutamine amidotransferase) binds and cleaves glutamine to supply the large subunit with the substrate ammonia.</text>
</comment>
<evidence type="ECO:0000256" key="5">
    <source>
        <dbReference type="ARBA" id="ARBA00022741"/>
    </source>
</evidence>
<comment type="catalytic activity">
    <reaction evidence="10 11">
        <text>L-glutamine + H2O = L-glutamate + NH4(+)</text>
        <dbReference type="Rhea" id="RHEA:15889"/>
        <dbReference type="ChEBI" id="CHEBI:15377"/>
        <dbReference type="ChEBI" id="CHEBI:28938"/>
        <dbReference type="ChEBI" id="CHEBI:29985"/>
        <dbReference type="ChEBI" id="CHEBI:58359"/>
    </reaction>
</comment>
<dbReference type="UniPathway" id="UPA00070">
    <property type="reaction ID" value="UER00115"/>
</dbReference>
<dbReference type="PROSITE" id="PS51273">
    <property type="entry name" value="GATASE_TYPE_1"/>
    <property type="match status" value="1"/>
</dbReference>
<reference evidence="13 14" key="1">
    <citation type="submission" date="2018-10" db="EMBL/GenBank/DDBJ databases">
        <title>Comparative functional genomics of the obligate endosymbiont Buchnera aphidicola.</title>
        <authorList>
            <person name="Chong R.A."/>
        </authorList>
    </citation>
    <scope>NUCLEOTIDE SEQUENCE [LARGE SCALE GENOMIC DNA]</scope>
    <source>
        <strain evidence="13 14">Tma</strain>
    </source>
</reference>
<dbReference type="CDD" id="cd01744">
    <property type="entry name" value="GATase1_CPSase"/>
    <property type="match status" value="1"/>
</dbReference>
<dbReference type="GO" id="GO:0044205">
    <property type="term" value="P:'de novo' UMP biosynthetic process"/>
    <property type="evidence" value="ECO:0007669"/>
    <property type="project" value="UniProtKB-UniRule"/>
</dbReference>
<evidence type="ECO:0000313" key="13">
    <source>
        <dbReference type="EMBL" id="QCI27108.1"/>
    </source>
</evidence>
<dbReference type="InterPro" id="IPR029062">
    <property type="entry name" value="Class_I_gatase-like"/>
</dbReference>
<keyword evidence="14" id="KW-1185">Reference proteome</keyword>
<sequence>MEKKLKEHAFLILEDKTIFKGIKIGRKGITVGEIVFNTSMTGYQEILTDPSYNNQIITFTYPHIGNTGINNIDNESNKIQVKSVIINNLALISSHYENNITLSKYLKNNNIIGIMNIDTRKLTKIIRNKGIQFGCILSDSNININTAYKYIKKKKYQLTENIVKKISTQNIYSWKSKNNKNYIMKFNKKKTLFNIIVYDFGVKKNILELLIKYGCKITIIPAETSAEKVISLKPHGIVLSNGPGDPRSCIKIINNIKILLKTKIPIFGICLGHQLLALSNNAKILKMKFGHHGSNHPVQNLKTKKVMITSQNHNFTIDPINLPKNIKVTHKSLFDNTIQGIKIINTNAFGFQGHPEANPGPKDSEKLFKKFIKNIKKNQKK</sequence>
<feature type="binding site" evidence="11">
    <location>
        <position position="274"/>
    </location>
    <ligand>
        <name>L-glutamine</name>
        <dbReference type="ChEBI" id="CHEBI:58359"/>
    </ligand>
</feature>
<dbReference type="GO" id="GO:0006526">
    <property type="term" value="P:L-arginine biosynthetic process"/>
    <property type="evidence" value="ECO:0007669"/>
    <property type="project" value="UniProtKB-UniRule"/>
</dbReference>
<protein>
    <recommendedName>
        <fullName evidence="11">Carbamoyl phosphate synthase small chain</fullName>
        <ecNumber evidence="11">6.3.5.5</ecNumber>
    </recommendedName>
    <alternativeName>
        <fullName evidence="11">Carbamoyl phosphate synthetase glutamine chain</fullName>
    </alternativeName>
</protein>
<evidence type="ECO:0000256" key="7">
    <source>
        <dbReference type="ARBA" id="ARBA00022962"/>
    </source>
</evidence>
<gene>
    <name evidence="11" type="primary">carA</name>
    <name evidence="13" type="ORF">D9V81_00535</name>
</gene>
<dbReference type="HAMAP" id="MF_01209">
    <property type="entry name" value="CPSase_S_chain"/>
    <property type="match status" value="1"/>
</dbReference>
<dbReference type="SUPFAM" id="SSF52317">
    <property type="entry name" value="Class I glutamine amidotransferase-like"/>
    <property type="match status" value="1"/>
</dbReference>
<evidence type="ECO:0000313" key="14">
    <source>
        <dbReference type="Proteomes" id="UP000298603"/>
    </source>
</evidence>
<feature type="binding site" evidence="11">
    <location>
        <position position="312"/>
    </location>
    <ligand>
        <name>L-glutamine</name>
        <dbReference type="ChEBI" id="CHEBI:58359"/>
    </ligand>
</feature>
<dbReference type="RefSeq" id="WP_158349374.1">
    <property type="nucleotide sequence ID" value="NZ_CP032996.1"/>
</dbReference>
<dbReference type="Pfam" id="PF00117">
    <property type="entry name" value="GATase"/>
    <property type="match status" value="1"/>
</dbReference>
<feature type="active site" evidence="11">
    <location>
        <position position="356"/>
    </location>
</feature>
<dbReference type="SMART" id="SM01097">
    <property type="entry name" value="CPSase_sm_chain"/>
    <property type="match status" value="1"/>
</dbReference>
<name>A0A4D6YMS1_9GAMM</name>
<comment type="pathway">
    <text evidence="2 11">Amino-acid biosynthesis; L-arginine biosynthesis; carbamoyl phosphate from bicarbonate: step 1/1.</text>
</comment>
<dbReference type="EC" id="6.3.5.5" evidence="11"/>
<comment type="subunit">
    <text evidence="11">Composed of two chains; the small (or glutamine) chain promotes the hydrolysis of glutamine to ammonia, which is used by the large (or ammonia) chain to synthesize carbamoyl phosphate. Tetramer of heterodimers (alpha,beta)4.</text>
</comment>
<dbReference type="Proteomes" id="UP000298603">
    <property type="component" value="Chromosome"/>
</dbReference>
<feature type="binding site" evidence="11">
    <location>
        <position position="244"/>
    </location>
    <ligand>
        <name>L-glutamine</name>
        <dbReference type="ChEBI" id="CHEBI:58359"/>
    </ligand>
</feature>
<evidence type="ECO:0000256" key="11">
    <source>
        <dbReference type="HAMAP-Rule" id="MF_01209"/>
    </source>
</evidence>
<dbReference type="SUPFAM" id="SSF52021">
    <property type="entry name" value="Carbamoyl phosphate synthetase, small subunit N-terminal domain"/>
    <property type="match status" value="1"/>
</dbReference>
<dbReference type="Pfam" id="PF00988">
    <property type="entry name" value="CPSase_sm_chain"/>
    <property type="match status" value="1"/>
</dbReference>
<evidence type="ECO:0000256" key="1">
    <source>
        <dbReference type="ARBA" id="ARBA00004812"/>
    </source>
</evidence>
<dbReference type="EMBL" id="CP032996">
    <property type="protein sequence ID" value="QCI27108.1"/>
    <property type="molecule type" value="Genomic_DNA"/>
</dbReference>
<keyword evidence="8 11" id="KW-0665">Pyrimidine biosynthesis</keyword>
<evidence type="ECO:0000256" key="6">
    <source>
        <dbReference type="ARBA" id="ARBA00022840"/>
    </source>
</evidence>
<accession>A0A4D6YMS1</accession>
<dbReference type="PANTHER" id="PTHR43418:SF7">
    <property type="entry name" value="CARBAMOYL-PHOSPHATE SYNTHASE SMALL CHAIN"/>
    <property type="match status" value="1"/>
</dbReference>
<dbReference type="AlphaFoldDB" id="A0A4D6YMS1"/>
<dbReference type="GO" id="GO:0006541">
    <property type="term" value="P:glutamine metabolic process"/>
    <property type="evidence" value="ECO:0007669"/>
    <property type="project" value="InterPro"/>
</dbReference>
<keyword evidence="11" id="KW-0055">Arginine biosynthesis</keyword>
<dbReference type="FunFam" id="3.50.30.20:FF:000001">
    <property type="entry name" value="Carbamoyl-phosphate synthase small chain"/>
    <property type="match status" value="1"/>
</dbReference>
<keyword evidence="5 11" id="KW-0547">Nucleotide-binding</keyword>
<organism evidence="13 14">
    <name type="scientific">Buchnera aphidicola</name>
    <name type="common">Therioaphis trifolii</name>
    <dbReference type="NCBI Taxonomy" id="1241884"/>
    <lineage>
        <taxon>Bacteria</taxon>
        <taxon>Pseudomonadati</taxon>
        <taxon>Pseudomonadota</taxon>
        <taxon>Gammaproteobacteria</taxon>
        <taxon>Enterobacterales</taxon>
        <taxon>Erwiniaceae</taxon>
        <taxon>Buchnera</taxon>
    </lineage>
</organism>
<feature type="domain" description="Carbamoyl-phosphate synthase small subunit N-terminal" evidence="12">
    <location>
        <begin position="7"/>
        <end position="137"/>
    </location>
</feature>
<dbReference type="GO" id="GO:0004088">
    <property type="term" value="F:carbamoyl-phosphate synthase (glutamine-hydrolyzing) activity"/>
    <property type="evidence" value="ECO:0007669"/>
    <property type="project" value="UniProtKB-UniRule"/>
</dbReference>
<evidence type="ECO:0000256" key="9">
    <source>
        <dbReference type="ARBA" id="ARBA00048816"/>
    </source>
</evidence>
<evidence type="ECO:0000256" key="3">
    <source>
        <dbReference type="ARBA" id="ARBA00007800"/>
    </source>
</evidence>
<comment type="similarity">
    <text evidence="3 11">Belongs to the CarA family.</text>
</comment>
<dbReference type="UniPathway" id="UPA00068">
    <property type="reaction ID" value="UER00171"/>
</dbReference>
<dbReference type="InterPro" id="IPR036480">
    <property type="entry name" value="CarbP_synth_ssu_N_sf"/>
</dbReference>
<dbReference type="PRINTS" id="PR00097">
    <property type="entry name" value="ANTSNTHASEII"/>
</dbReference>
<feature type="active site" evidence="11">
    <location>
        <position position="354"/>
    </location>
</feature>
<dbReference type="GO" id="GO:0006207">
    <property type="term" value="P:'de novo' pyrimidine nucleobase biosynthetic process"/>
    <property type="evidence" value="ECO:0007669"/>
    <property type="project" value="InterPro"/>
</dbReference>
<dbReference type="PANTHER" id="PTHR43418">
    <property type="entry name" value="MULTIFUNCTIONAL TRYPTOPHAN BIOSYNTHESIS PROTEIN-RELATED"/>
    <property type="match status" value="1"/>
</dbReference>
<keyword evidence="7 11" id="KW-0315">Glutamine amidotransferase</keyword>
<dbReference type="Gene3D" id="3.40.50.880">
    <property type="match status" value="1"/>
</dbReference>
<dbReference type="InterPro" id="IPR035686">
    <property type="entry name" value="CPSase_GATase1"/>
</dbReference>
<keyword evidence="6 11" id="KW-0067">ATP-binding</keyword>
<dbReference type="InterPro" id="IPR050472">
    <property type="entry name" value="Anth_synth/Amidotransfase"/>
</dbReference>
<comment type="catalytic activity">
    <reaction evidence="9 11">
        <text>hydrogencarbonate + L-glutamine + 2 ATP + H2O = carbamoyl phosphate + L-glutamate + 2 ADP + phosphate + 2 H(+)</text>
        <dbReference type="Rhea" id="RHEA:18633"/>
        <dbReference type="ChEBI" id="CHEBI:15377"/>
        <dbReference type="ChEBI" id="CHEBI:15378"/>
        <dbReference type="ChEBI" id="CHEBI:17544"/>
        <dbReference type="ChEBI" id="CHEBI:29985"/>
        <dbReference type="ChEBI" id="CHEBI:30616"/>
        <dbReference type="ChEBI" id="CHEBI:43474"/>
        <dbReference type="ChEBI" id="CHEBI:58228"/>
        <dbReference type="ChEBI" id="CHEBI:58359"/>
        <dbReference type="ChEBI" id="CHEBI:456216"/>
        <dbReference type="EC" id="6.3.5.5"/>
    </reaction>
</comment>
<dbReference type="GO" id="GO:0005524">
    <property type="term" value="F:ATP binding"/>
    <property type="evidence" value="ECO:0007669"/>
    <property type="project" value="UniProtKB-UniRule"/>
</dbReference>
<proteinExistence type="inferred from homology"/>
<dbReference type="NCBIfam" id="TIGR01368">
    <property type="entry name" value="CPSaseIIsmall"/>
    <property type="match status" value="1"/>
</dbReference>
<feature type="binding site" evidence="11">
    <location>
        <position position="315"/>
    </location>
    <ligand>
        <name>L-glutamine</name>
        <dbReference type="ChEBI" id="CHEBI:58359"/>
    </ligand>
</feature>
<dbReference type="PRINTS" id="PR00096">
    <property type="entry name" value="GATASE"/>
</dbReference>
<feature type="binding site" evidence="11">
    <location>
        <position position="51"/>
    </location>
    <ligand>
        <name>L-glutamine</name>
        <dbReference type="ChEBI" id="CHEBI:58359"/>
    </ligand>
</feature>
<feature type="active site" description="Nucleophile" evidence="11">
    <location>
        <position position="270"/>
    </location>
</feature>
<dbReference type="OrthoDB" id="9804328at2"/>
<dbReference type="GO" id="GO:0004359">
    <property type="term" value="F:glutaminase activity"/>
    <property type="evidence" value="ECO:0007669"/>
    <property type="project" value="RHEA"/>
</dbReference>
<evidence type="ECO:0000256" key="4">
    <source>
        <dbReference type="ARBA" id="ARBA00022598"/>
    </source>
</evidence>
<feature type="binding site" evidence="11">
    <location>
        <position position="271"/>
    </location>
    <ligand>
        <name>L-glutamine</name>
        <dbReference type="ChEBI" id="CHEBI:58359"/>
    </ligand>
</feature>
<dbReference type="InterPro" id="IPR002474">
    <property type="entry name" value="CarbamoylP_synth_ssu_N"/>
</dbReference>
<comment type="caution">
    <text evidence="11">Lacks conserved residue(s) required for the propagation of feature annotation.</text>
</comment>
<evidence type="ECO:0000256" key="8">
    <source>
        <dbReference type="ARBA" id="ARBA00022975"/>
    </source>
</evidence>
<dbReference type="PRINTS" id="PR00099">
    <property type="entry name" value="CPSGATASE"/>
</dbReference>
<feature type="binding site" evidence="11">
    <location>
        <position position="242"/>
    </location>
    <ligand>
        <name>L-glutamine</name>
        <dbReference type="ChEBI" id="CHEBI:58359"/>
    </ligand>
</feature>
<evidence type="ECO:0000259" key="12">
    <source>
        <dbReference type="SMART" id="SM01097"/>
    </source>
</evidence>
<keyword evidence="4 11" id="KW-0436">Ligase</keyword>
<dbReference type="InterPro" id="IPR017926">
    <property type="entry name" value="GATASE"/>
</dbReference>
<dbReference type="Gene3D" id="3.50.30.20">
    <property type="entry name" value="Carbamoyl-phosphate synthase small subunit, N-terminal domain"/>
    <property type="match status" value="1"/>
</dbReference>
<dbReference type="NCBIfam" id="NF009475">
    <property type="entry name" value="PRK12838.1"/>
    <property type="match status" value="1"/>
</dbReference>